<evidence type="ECO:0000313" key="3">
    <source>
        <dbReference type="Proteomes" id="UP000184079"/>
    </source>
</evidence>
<feature type="transmembrane region" description="Helical" evidence="1">
    <location>
        <begin position="7"/>
        <end position="31"/>
    </location>
</feature>
<dbReference type="RefSeq" id="WP_073004629.1">
    <property type="nucleotide sequence ID" value="NZ_FQXD01000001.1"/>
</dbReference>
<organism evidence="2 3">
    <name type="scientific">Virgibacillus chiguensis</name>
    <dbReference type="NCBI Taxonomy" id="411959"/>
    <lineage>
        <taxon>Bacteria</taxon>
        <taxon>Bacillati</taxon>
        <taxon>Bacillota</taxon>
        <taxon>Bacilli</taxon>
        <taxon>Bacillales</taxon>
        <taxon>Bacillaceae</taxon>
        <taxon>Virgibacillus</taxon>
    </lineage>
</organism>
<proteinExistence type="predicted"/>
<keyword evidence="1" id="KW-1133">Transmembrane helix</keyword>
<evidence type="ECO:0000313" key="2">
    <source>
        <dbReference type="EMBL" id="SHG72904.1"/>
    </source>
</evidence>
<keyword evidence="1" id="KW-0812">Transmembrane</keyword>
<feature type="transmembrane region" description="Helical" evidence="1">
    <location>
        <begin position="69"/>
        <end position="91"/>
    </location>
</feature>
<dbReference type="AlphaFoldDB" id="A0A1M5M6H4"/>
<protein>
    <submittedName>
        <fullName evidence="2">Putative membrane protein, TIGR04086 family</fullName>
    </submittedName>
</protein>
<gene>
    <name evidence="2" type="ORF">SAMN05421807_101390</name>
</gene>
<dbReference type="NCBIfam" id="TIGR04086">
    <property type="entry name" value="TIGR04086_membr"/>
    <property type="match status" value="1"/>
</dbReference>
<dbReference type="Pfam" id="PF12670">
    <property type="entry name" value="DUF3792"/>
    <property type="match status" value="1"/>
</dbReference>
<reference evidence="3" key="1">
    <citation type="submission" date="2016-11" db="EMBL/GenBank/DDBJ databases">
        <authorList>
            <person name="Varghese N."/>
            <person name="Submissions S."/>
        </authorList>
    </citation>
    <scope>NUCLEOTIDE SEQUENCE [LARGE SCALE GENOMIC DNA]</scope>
    <source>
        <strain evidence="3">CGMCC 1.6496</strain>
    </source>
</reference>
<keyword evidence="3" id="KW-1185">Reference proteome</keyword>
<name>A0A1M5M6H4_9BACI</name>
<feature type="transmembrane region" description="Helical" evidence="1">
    <location>
        <begin position="43"/>
        <end position="62"/>
    </location>
</feature>
<dbReference type="InterPro" id="IPR023804">
    <property type="entry name" value="DUF3792_TM"/>
</dbReference>
<keyword evidence="1" id="KW-0472">Membrane</keyword>
<dbReference type="EMBL" id="FQXD01000001">
    <property type="protein sequence ID" value="SHG72904.1"/>
    <property type="molecule type" value="Genomic_DNA"/>
</dbReference>
<dbReference type="Proteomes" id="UP000184079">
    <property type="component" value="Unassembled WGS sequence"/>
</dbReference>
<sequence length="129" mass="13792">MKSKQWVALLYGWIIVLGLMMLASFVLALLLRFTTFNDPALSWVTFVIGLISLFLGGLAAGVKGKTKGWVIGLFTGMGFTLFVLSVQYLGYQQGFSFEQSLHHAGYMAAALFGGALGVNIVGDASSSDS</sequence>
<dbReference type="OrthoDB" id="2988991at2"/>
<evidence type="ECO:0000256" key="1">
    <source>
        <dbReference type="SAM" id="Phobius"/>
    </source>
</evidence>
<feature type="transmembrane region" description="Helical" evidence="1">
    <location>
        <begin position="103"/>
        <end position="122"/>
    </location>
</feature>
<accession>A0A1M5M6H4</accession>